<feature type="compositionally biased region" description="Basic and acidic residues" evidence="9">
    <location>
        <begin position="225"/>
        <end position="240"/>
    </location>
</feature>
<reference evidence="11 12" key="1">
    <citation type="submission" date="2017-10" db="EMBL/GenBank/DDBJ databases">
        <title>Comparative genomics in systemic dimorphic fungi from Ajellomycetaceae.</title>
        <authorList>
            <person name="Munoz J.F."/>
            <person name="Mcewen J.G."/>
            <person name="Clay O.K."/>
            <person name="Cuomo C.A."/>
        </authorList>
    </citation>
    <scope>NUCLEOTIDE SEQUENCE [LARGE SCALE GENOMIC DNA]</scope>
    <source>
        <strain evidence="11 12">UAMH7299</strain>
    </source>
</reference>
<evidence type="ECO:0000256" key="6">
    <source>
        <dbReference type="ARBA" id="ARBA00022771"/>
    </source>
</evidence>
<feature type="compositionally biased region" description="Basic and acidic residues" evidence="9">
    <location>
        <begin position="208"/>
        <end position="217"/>
    </location>
</feature>
<dbReference type="EC" id="2.3.2.31" evidence="2"/>
<evidence type="ECO:0000313" key="11">
    <source>
        <dbReference type="EMBL" id="PGH22985.1"/>
    </source>
</evidence>
<feature type="region of interest" description="Disordered" evidence="9">
    <location>
        <begin position="580"/>
        <end position="603"/>
    </location>
</feature>
<dbReference type="OrthoDB" id="10254945at2759"/>
<evidence type="ECO:0000256" key="3">
    <source>
        <dbReference type="ARBA" id="ARBA00022679"/>
    </source>
</evidence>
<dbReference type="InterPro" id="IPR031127">
    <property type="entry name" value="E3_UB_ligase_RBR"/>
</dbReference>
<dbReference type="SUPFAM" id="SSF57850">
    <property type="entry name" value="RING/U-box"/>
    <property type="match status" value="2"/>
</dbReference>
<dbReference type="InterPro" id="IPR013083">
    <property type="entry name" value="Znf_RING/FYVE/PHD"/>
</dbReference>
<comment type="catalytic activity">
    <reaction evidence="1">
        <text>[E2 ubiquitin-conjugating enzyme]-S-ubiquitinyl-L-cysteine + [acceptor protein]-L-lysine = [E2 ubiquitin-conjugating enzyme]-L-cysteine + [acceptor protein]-N(6)-ubiquitinyl-L-lysine.</text>
        <dbReference type="EC" id="2.3.2.31"/>
    </reaction>
</comment>
<comment type="caution">
    <text evidence="11">The sequence shown here is derived from an EMBL/GenBank/DDBJ whole genome shotgun (WGS) entry which is preliminary data.</text>
</comment>
<evidence type="ECO:0000256" key="5">
    <source>
        <dbReference type="ARBA" id="ARBA00022737"/>
    </source>
</evidence>
<feature type="compositionally biased region" description="Basic and acidic residues" evidence="9">
    <location>
        <begin position="635"/>
        <end position="644"/>
    </location>
</feature>
<feature type="compositionally biased region" description="Low complexity" evidence="9">
    <location>
        <begin position="257"/>
        <end position="272"/>
    </location>
</feature>
<feature type="domain" description="RING-type" evidence="10">
    <location>
        <begin position="318"/>
        <end position="524"/>
    </location>
</feature>
<organism evidence="11 12">
    <name type="scientific">Polytolypa hystricis (strain UAMH7299)</name>
    <dbReference type="NCBI Taxonomy" id="1447883"/>
    <lineage>
        <taxon>Eukaryota</taxon>
        <taxon>Fungi</taxon>
        <taxon>Dikarya</taxon>
        <taxon>Ascomycota</taxon>
        <taxon>Pezizomycotina</taxon>
        <taxon>Eurotiomycetes</taxon>
        <taxon>Eurotiomycetidae</taxon>
        <taxon>Onygenales</taxon>
        <taxon>Onygenales incertae sedis</taxon>
        <taxon>Polytolypa</taxon>
    </lineage>
</organism>
<dbReference type="GO" id="GO:0008270">
    <property type="term" value="F:zinc ion binding"/>
    <property type="evidence" value="ECO:0007669"/>
    <property type="project" value="UniProtKB-KW"/>
</dbReference>
<dbReference type="Gene3D" id="3.30.40.10">
    <property type="entry name" value="Zinc/RING finger domain, C3HC4 (zinc finger)"/>
    <property type="match status" value="1"/>
</dbReference>
<keyword evidence="3" id="KW-0808">Transferase</keyword>
<dbReference type="GO" id="GO:0061630">
    <property type="term" value="F:ubiquitin protein ligase activity"/>
    <property type="evidence" value="ECO:0007669"/>
    <property type="project" value="UniProtKB-EC"/>
</dbReference>
<dbReference type="STRING" id="1447883.A0A2B7YNV8"/>
<evidence type="ECO:0000256" key="9">
    <source>
        <dbReference type="SAM" id="MobiDB-lite"/>
    </source>
</evidence>
<keyword evidence="4" id="KW-0479">Metal-binding</keyword>
<feature type="compositionally biased region" description="Polar residues" evidence="9">
    <location>
        <begin position="10"/>
        <end position="31"/>
    </location>
</feature>
<proteinExistence type="predicted"/>
<keyword evidence="7" id="KW-0833">Ubl conjugation pathway</keyword>
<dbReference type="InterPro" id="IPR002867">
    <property type="entry name" value="IBR_dom"/>
</dbReference>
<keyword evidence="5" id="KW-0677">Repeat</keyword>
<evidence type="ECO:0000259" key="10">
    <source>
        <dbReference type="PROSITE" id="PS51873"/>
    </source>
</evidence>
<feature type="compositionally biased region" description="Basic residues" evidence="9">
    <location>
        <begin position="117"/>
        <end position="139"/>
    </location>
</feature>
<feature type="compositionally biased region" description="Basic and acidic residues" evidence="9">
    <location>
        <begin position="185"/>
        <end position="197"/>
    </location>
</feature>
<gene>
    <name evidence="11" type="ORF">AJ80_02900</name>
</gene>
<dbReference type="InterPro" id="IPR017907">
    <property type="entry name" value="Znf_RING_CS"/>
</dbReference>
<sequence length="644" mass="74299">MSPSKKLHTLDTTLRLPSSNREHTIQQWRSSIQHKPHRRQPARKPPVDPDSESPIHDDDEDALNPGDPYADYAQEREFCPSSESDSEVDELNAPQSPTMAHFTEPEPHPVSPDPDHHHRRHRHRRRKHSEEHRHHRRKVRVTEEADYPHPEKYDLYDRRRSSSASWYCAEDNIQTIAPISIVKPPEPKRSSRIESSRKSRSAVTAGSEDVKRKDPIRRSQTIKSPKVEIKQTEKRTDSKRRSLSLILKNNVKDPKSSKQPKSPKVEKSSSNPASPTKDLVLSRDSANKSASPTKTGKKSQGFFSTLLFGAPPPPPREKKITCLTCFSDDVPVSKSAKLACSHRMCHACLRRIFTMSVSDPQHMPPRCCTADHIPLKHVDKLFDMKFKTKWNRKYQEYTTKNRIYCPAKGCGEWIKPSNIYLDTSSGATGGRKYGKCGRCKTKVCCTCNEKWHTRKDCPKDEATKKFIEIAEDEGWKRCYNCSAMVELKEGCNHMTCRCTAEFCMVCGSKWKTCDCPWFNYETVEGDRLNHMNLPQARMVYNEPDGEWRNPVRYQEEIDRRRRQEERDEHLAQRLQHLLGIDDDDHDPAGMPDDGRFNPMNPDPNTLMGRFVINAYRDHMNEGWNRNGAHTPPLPPEDRVMLLPD</sequence>
<evidence type="ECO:0000313" key="12">
    <source>
        <dbReference type="Proteomes" id="UP000224634"/>
    </source>
</evidence>
<dbReference type="PROSITE" id="PS00518">
    <property type="entry name" value="ZF_RING_1"/>
    <property type="match status" value="1"/>
</dbReference>
<feature type="region of interest" description="Disordered" evidence="9">
    <location>
        <begin position="623"/>
        <end position="644"/>
    </location>
</feature>
<dbReference type="PANTHER" id="PTHR11685">
    <property type="entry name" value="RBR FAMILY RING FINGER AND IBR DOMAIN-CONTAINING"/>
    <property type="match status" value="1"/>
</dbReference>
<dbReference type="Proteomes" id="UP000224634">
    <property type="component" value="Unassembled WGS sequence"/>
</dbReference>
<evidence type="ECO:0000256" key="7">
    <source>
        <dbReference type="ARBA" id="ARBA00022786"/>
    </source>
</evidence>
<evidence type="ECO:0000256" key="1">
    <source>
        <dbReference type="ARBA" id="ARBA00001798"/>
    </source>
</evidence>
<dbReference type="PROSITE" id="PS51873">
    <property type="entry name" value="TRIAD"/>
    <property type="match status" value="1"/>
</dbReference>
<evidence type="ECO:0000256" key="8">
    <source>
        <dbReference type="ARBA" id="ARBA00022833"/>
    </source>
</evidence>
<dbReference type="InterPro" id="IPR044066">
    <property type="entry name" value="TRIAD_supradom"/>
</dbReference>
<feature type="compositionally biased region" description="Basic and acidic residues" evidence="9">
    <location>
        <begin position="140"/>
        <end position="159"/>
    </location>
</feature>
<evidence type="ECO:0000256" key="2">
    <source>
        <dbReference type="ARBA" id="ARBA00012251"/>
    </source>
</evidence>
<dbReference type="Pfam" id="PF01485">
    <property type="entry name" value="IBR"/>
    <property type="match status" value="2"/>
</dbReference>
<feature type="region of interest" description="Disordered" evidence="9">
    <location>
        <begin position="178"/>
        <end position="298"/>
    </location>
</feature>
<feature type="compositionally biased region" description="Basic residues" evidence="9">
    <location>
        <begin position="32"/>
        <end position="42"/>
    </location>
</feature>
<keyword evidence="6" id="KW-0863">Zinc-finger</keyword>
<dbReference type="EMBL" id="PDNA01000030">
    <property type="protein sequence ID" value="PGH22985.1"/>
    <property type="molecule type" value="Genomic_DNA"/>
</dbReference>
<dbReference type="CDD" id="cd20335">
    <property type="entry name" value="BRcat_RBR"/>
    <property type="match status" value="1"/>
</dbReference>
<feature type="region of interest" description="Disordered" evidence="9">
    <location>
        <begin position="1"/>
        <end position="159"/>
    </location>
</feature>
<keyword evidence="12" id="KW-1185">Reference proteome</keyword>
<accession>A0A2B7YNV8</accession>
<protein>
    <recommendedName>
        <fullName evidence="2">RBR-type E3 ubiquitin transferase</fullName>
        <ecNumber evidence="2">2.3.2.31</ecNumber>
    </recommendedName>
</protein>
<name>A0A2B7YNV8_POLH7</name>
<dbReference type="AlphaFoldDB" id="A0A2B7YNV8"/>
<dbReference type="Gene3D" id="1.20.120.1750">
    <property type="match status" value="1"/>
</dbReference>
<dbReference type="GO" id="GO:0016567">
    <property type="term" value="P:protein ubiquitination"/>
    <property type="evidence" value="ECO:0007669"/>
    <property type="project" value="InterPro"/>
</dbReference>
<evidence type="ECO:0000256" key="4">
    <source>
        <dbReference type="ARBA" id="ARBA00022723"/>
    </source>
</evidence>
<dbReference type="CDD" id="cd22584">
    <property type="entry name" value="Rcat_RBR_unk"/>
    <property type="match status" value="1"/>
</dbReference>
<keyword evidence="8" id="KW-0862">Zinc</keyword>